<proteinExistence type="predicted"/>
<evidence type="ECO:0000256" key="1">
    <source>
        <dbReference type="SAM" id="SignalP"/>
    </source>
</evidence>
<dbReference type="eggNOG" id="COG1473">
    <property type="taxonomic scope" value="Bacteria"/>
</dbReference>
<dbReference type="Gene3D" id="3.40.630.10">
    <property type="entry name" value="Zn peptidases"/>
    <property type="match status" value="1"/>
</dbReference>
<dbReference type="Gene3D" id="3.30.70.360">
    <property type="match status" value="1"/>
</dbReference>
<dbReference type="GO" id="GO:0046657">
    <property type="term" value="P:folic acid catabolic process"/>
    <property type="evidence" value="ECO:0007669"/>
    <property type="project" value="TreeGrafter"/>
</dbReference>
<dbReference type="SUPFAM" id="SSF55031">
    <property type="entry name" value="Bacterial exopeptidase dimerisation domain"/>
    <property type="match status" value="1"/>
</dbReference>
<dbReference type="OrthoDB" id="9781032at2"/>
<sequence length="558" mass="60301">MRRLSLALLGAATVGATPLAAQDSTTAGGGRRGNAVPNTRVDTTNQARRDALKAQAVKAVDSMATFTQQMVDQIFSYGELGMQETETSKYLVGILRKNGFTVQENVAGMPTGWVARWGSGKPVIALGSDIDGIPQASQKPGVGYRDPMIEGAPGHGEGHNSGNPLNVTAALAVKKIMERDHIPGTIVLFPGVAEELMAGKAFYVRAGIFKDVDAVLFSHVDNNLGVSYGQGAQNALLSAEFKFRGTSAHAAGNPQRGRSALDAVMLMGQAWEFHREHMGIAQRSHYVIRDGGDQPNVVPSTASIWFYFRNIDYPTTMEMFEAAKRMAQGAALMTDTKVDTIRILGSGWSGHFNKPIAEAMASNMSTVGLPTWDAKDQALARGIQKELGVRTEGLATRLQGLGGGVDERQRTGGGSDDIGDVAWNVPTVTLRYPANIPGLPGHNWANAIAMATPIAHKGTTAGAKVQAMTMIDLLLSRTLVSDAMHYFTDVQTKDVKYKPFISATDQPPIELNREVMARYRDQMRKLYYDPTKYRTYLEQLGIKYPTVRADTTKAAIVP</sequence>
<dbReference type="NCBIfam" id="TIGR01891">
    <property type="entry name" value="amidohydrolases"/>
    <property type="match status" value="1"/>
</dbReference>
<dbReference type="InterPro" id="IPR052030">
    <property type="entry name" value="Peptidase_M20/M20A_hydrolases"/>
</dbReference>
<dbReference type="KEGG" id="gba:J421_2035"/>
<accession>W0RGK8</accession>
<keyword evidence="4" id="KW-1185">Reference proteome</keyword>
<dbReference type="GO" id="GO:0071713">
    <property type="term" value="F:para-aminobenzoyl-glutamate hydrolase activity"/>
    <property type="evidence" value="ECO:0007669"/>
    <property type="project" value="TreeGrafter"/>
</dbReference>
<evidence type="ECO:0000313" key="3">
    <source>
        <dbReference type="EMBL" id="AHG89572.1"/>
    </source>
</evidence>
<dbReference type="Pfam" id="PF07687">
    <property type="entry name" value="M20_dimer"/>
    <property type="match status" value="1"/>
</dbReference>
<dbReference type="GO" id="GO:0005737">
    <property type="term" value="C:cytoplasm"/>
    <property type="evidence" value="ECO:0007669"/>
    <property type="project" value="TreeGrafter"/>
</dbReference>
<keyword evidence="3" id="KW-0378">Hydrolase</keyword>
<reference evidence="3 4" key="1">
    <citation type="journal article" date="2014" name="Genome Announc.">
        <title>Genome Sequence and Methylome of Soil Bacterium Gemmatirosa kalamazoonensis KBS708T, a Member of the Rarely Cultivated Gemmatimonadetes Phylum.</title>
        <authorList>
            <person name="Debruyn J.M."/>
            <person name="Radosevich M."/>
            <person name="Wommack K.E."/>
            <person name="Polson S.W."/>
            <person name="Hauser L.J."/>
            <person name="Fawaz M.N."/>
            <person name="Korlach J."/>
            <person name="Tsai Y.C."/>
        </authorList>
    </citation>
    <scope>NUCLEOTIDE SEQUENCE [LARGE SCALE GENOMIC DNA]</scope>
    <source>
        <strain evidence="3 4">KBS708</strain>
    </source>
</reference>
<dbReference type="PANTHER" id="PTHR30575:SF0">
    <property type="entry name" value="XAA-ARG DIPEPTIDASE"/>
    <property type="match status" value="1"/>
</dbReference>
<protein>
    <submittedName>
        <fullName evidence="3">Amidohydrolase</fullName>
    </submittedName>
</protein>
<dbReference type="InParanoid" id="W0RGK8"/>
<dbReference type="InterPro" id="IPR036264">
    <property type="entry name" value="Bact_exopeptidase_dim_dom"/>
</dbReference>
<dbReference type="InterPro" id="IPR017439">
    <property type="entry name" value="Amidohydrolase"/>
</dbReference>
<feature type="chain" id="PRO_5004794086" evidence="1">
    <location>
        <begin position="22"/>
        <end position="558"/>
    </location>
</feature>
<dbReference type="SUPFAM" id="SSF53187">
    <property type="entry name" value="Zn-dependent exopeptidases"/>
    <property type="match status" value="1"/>
</dbReference>
<dbReference type="RefSeq" id="WP_025411067.1">
    <property type="nucleotide sequence ID" value="NZ_CP007128.1"/>
</dbReference>
<gene>
    <name evidence="3" type="ORF">J421_2035</name>
</gene>
<dbReference type="STRING" id="861299.J421_2035"/>
<dbReference type="Proteomes" id="UP000019151">
    <property type="component" value="Chromosome"/>
</dbReference>
<organism evidence="3 4">
    <name type="scientific">Gemmatirosa kalamazoonensis</name>
    <dbReference type="NCBI Taxonomy" id="861299"/>
    <lineage>
        <taxon>Bacteria</taxon>
        <taxon>Pseudomonadati</taxon>
        <taxon>Gemmatimonadota</taxon>
        <taxon>Gemmatimonadia</taxon>
        <taxon>Gemmatimonadales</taxon>
        <taxon>Gemmatimonadaceae</taxon>
        <taxon>Gemmatirosa</taxon>
    </lineage>
</organism>
<dbReference type="InterPro" id="IPR011650">
    <property type="entry name" value="Peptidase_M20_dimer"/>
</dbReference>
<feature type="domain" description="Peptidase M20 dimerisation" evidence="2">
    <location>
        <begin position="236"/>
        <end position="313"/>
    </location>
</feature>
<name>W0RGK8_9BACT</name>
<evidence type="ECO:0000313" key="4">
    <source>
        <dbReference type="Proteomes" id="UP000019151"/>
    </source>
</evidence>
<feature type="signal peptide" evidence="1">
    <location>
        <begin position="1"/>
        <end position="21"/>
    </location>
</feature>
<dbReference type="PANTHER" id="PTHR30575">
    <property type="entry name" value="PEPTIDASE M20"/>
    <property type="match status" value="1"/>
</dbReference>
<evidence type="ECO:0000259" key="2">
    <source>
        <dbReference type="Pfam" id="PF07687"/>
    </source>
</evidence>
<dbReference type="HOGENOM" id="CLU_031812_0_1_0"/>
<dbReference type="AlphaFoldDB" id="W0RGK8"/>
<dbReference type="GO" id="GO:0016805">
    <property type="term" value="F:dipeptidase activity"/>
    <property type="evidence" value="ECO:0007669"/>
    <property type="project" value="TreeGrafter"/>
</dbReference>
<dbReference type="EMBL" id="CP007128">
    <property type="protein sequence ID" value="AHG89572.1"/>
    <property type="molecule type" value="Genomic_DNA"/>
</dbReference>
<keyword evidence="1" id="KW-0732">Signal</keyword>